<dbReference type="Pfam" id="PF00171">
    <property type="entry name" value="Aldedh"/>
    <property type="match status" value="1"/>
</dbReference>
<comment type="similarity">
    <text evidence="1">Belongs to the aldehyde dehydrogenase family.</text>
</comment>
<gene>
    <name evidence="4" type="ORF">HELGO_WM42230</name>
</gene>
<dbReference type="EMBL" id="CACVAZ010000093">
    <property type="protein sequence ID" value="CAA6814756.1"/>
    <property type="molecule type" value="Genomic_DNA"/>
</dbReference>
<evidence type="ECO:0000259" key="3">
    <source>
        <dbReference type="Pfam" id="PF00171"/>
    </source>
</evidence>
<dbReference type="Gene3D" id="3.40.605.10">
    <property type="entry name" value="Aldehyde Dehydrogenase, Chain A, domain 1"/>
    <property type="match status" value="1"/>
</dbReference>
<protein>
    <submittedName>
        <fullName evidence="4">Non-phosphorylating glyceraldehyde-3-phosphate dehydrogenase (NADP) (EC)</fullName>
        <ecNumber evidence="4">1.2.1.9</ecNumber>
    </submittedName>
</protein>
<dbReference type="PANTHER" id="PTHR42991">
    <property type="entry name" value="ALDEHYDE DEHYDROGENASE"/>
    <property type="match status" value="1"/>
</dbReference>
<organism evidence="4">
    <name type="scientific">uncultured Sulfurovum sp</name>
    <dbReference type="NCBI Taxonomy" id="269237"/>
    <lineage>
        <taxon>Bacteria</taxon>
        <taxon>Pseudomonadati</taxon>
        <taxon>Campylobacterota</taxon>
        <taxon>Epsilonproteobacteria</taxon>
        <taxon>Campylobacterales</taxon>
        <taxon>Sulfurovaceae</taxon>
        <taxon>Sulfurovum</taxon>
        <taxon>environmental samples</taxon>
    </lineage>
</organism>
<evidence type="ECO:0000313" key="4">
    <source>
        <dbReference type="EMBL" id="CAA6814756.1"/>
    </source>
</evidence>
<feature type="domain" description="Aldehyde dehydrogenase" evidence="3">
    <location>
        <begin position="2"/>
        <end position="455"/>
    </location>
</feature>
<dbReference type="GO" id="GO:0008911">
    <property type="term" value="F:lactaldehyde dehydrogenase (NAD+) activity"/>
    <property type="evidence" value="ECO:0007669"/>
    <property type="project" value="TreeGrafter"/>
</dbReference>
<dbReference type="PANTHER" id="PTHR42991:SF1">
    <property type="entry name" value="ALDEHYDE DEHYDROGENASE"/>
    <property type="match status" value="1"/>
</dbReference>
<dbReference type="GO" id="GO:0008886">
    <property type="term" value="F:glyceraldehyde-3-phosphate dehydrogenase (NADP+) (non-phosphorylating) activity"/>
    <property type="evidence" value="ECO:0007669"/>
    <property type="project" value="UniProtKB-EC"/>
</dbReference>
<dbReference type="EC" id="1.2.1.9" evidence="4"/>
<dbReference type="AlphaFoldDB" id="A0A6S6T939"/>
<proteinExistence type="inferred from homology"/>
<accession>A0A6S6T939</accession>
<dbReference type="InterPro" id="IPR016163">
    <property type="entry name" value="Ald_DH_C"/>
</dbReference>
<dbReference type="InterPro" id="IPR016161">
    <property type="entry name" value="Ald_DH/histidinol_DH"/>
</dbReference>
<dbReference type="InterPro" id="IPR015590">
    <property type="entry name" value="Aldehyde_DH_dom"/>
</dbReference>
<keyword evidence="2 4" id="KW-0560">Oxidoreductase</keyword>
<reference evidence="4" key="1">
    <citation type="submission" date="2020-01" db="EMBL/GenBank/DDBJ databases">
        <authorList>
            <person name="Meier V. D."/>
            <person name="Meier V D."/>
        </authorList>
    </citation>
    <scope>NUCLEOTIDE SEQUENCE</scope>
    <source>
        <strain evidence="4">HLG_WM_MAG_02</strain>
    </source>
</reference>
<name>A0A6S6T939_9BACT</name>
<dbReference type="Gene3D" id="3.40.309.10">
    <property type="entry name" value="Aldehyde Dehydrogenase, Chain A, domain 2"/>
    <property type="match status" value="1"/>
</dbReference>
<evidence type="ECO:0000256" key="2">
    <source>
        <dbReference type="ARBA" id="ARBA00023002"/>
    </source>
</evidence>
<sequence length="463" mass="50781">MKTINVEMPYNGEIIERVEVHGKEVIEKALENAYAYYLNQEKWLKKYEIISILEKTIKIMEERFESLVILATREGGKPYMDSKVEVERAISGIKVAIENMAQHKGEVIPMGHTKSSDGRLALTIQEPIGVVVAISAFNHPLNLTVHQVIPTLAVGAPVIIKPSTRTPLSAINLVKILHEAGLPKAMCQVFVCDREAGEWLVKSPKSAFLTFVGSAKVGWHLNRIASDGTRVALEHGGVAPVIIDKDANIDALIPLITKGGFYHAGQVCVSVQRVYVHEEIIKEVSKKFSVLASQLKVGDPLAKDTEVGPLISHAEVNRIEAWVNEAKENGAKVLCGGKRISESCYEPTLLLNPKKSDKVSTQEVFGPVVCLYAFSDIEEAYKDANALEVSFQAAVFTKNIDTALKSAKRLNATTVMVNDHTAFRVDWMPFGGAKQSGLGMGGIVHAMKEMSNEKMLVIKSEVL</sequence>
<dbReference type="InterPro" id="IPR051020">
    <property type="entry name" value="ALDH-related_metabolic_enz"/>
</dbReference>
<evidence type="ECO:0000256" key="1">
    <source>
        <dbReference type="ARBA" id="ARBA00009986"/>
    </source>
</evidence>
<dbReference type="InterPro" id="IPR016162">
    <property type="entry name" value="Ald_DH_N"/>
</dbReference>
<dbReference type="SUPFAM" id="SSF53720">
    <property type="entry name" value="ALDH-like"/>
    <property type="match status" value="1"/>
</dbReference>